<dbReference type="InterPro" id="IPR045379">
    <property type="entry name" value="Crinkler_N"/>
</dbReference>
<evidence type="ECO:0000259" key="4">
    <source>
        <dbReference type="Pfam" id="PF20147"/>
    </source>
</evidence>
<evidence type="ECO:0000256" key="2">
    <source>
        <dbReference type="ARBA" id="ARBA00004613"/>
    </source>
</evidence>
<proteinExistence type="predicted"/>
<comment type="subcellular location">
    <subcellularLocation>
        <location evidence="1">Host cell</location>
    </subcellularLocation>
    <subcellularLocation>
        <location evidence="2">Secreted</location>
    </subcellularLocation>
</comment>
<comment type="caution">
    <text evidence="5">The sequence shown here is derived from an EMBL/GenBank/DDBJ whole genome shotgun (WGS) entry which is preliminary data.</text>
</comment>
<dbReference type="Proteomes" id="UP000707451">
    <property type="component" value="Unassembled WGS sequence"/>
</dbReference>
<evidence type="ECO:0000256" key="1">
    <source>
        <dbReference type="ARBA" id="ARBA00004340"/>
    </source>
</evidence>
<dbReference type="GO" id="GO:0005576">
    <property type="term" value="C:extracellular region"/>
    <property type="evidence" value="ECO:0007669"/>
    <property type="project" value="UniProtKB-SubCell"/>
</dbReference>
<dbReference type="EMBL" id="JAHRHY010000002">
    <property type="protein sequence ID" value="KAG9071583.1"/>
    <property type="molecule type" value="Genomic_DNA"/>
</dbReference>
<evidence type="ECO:0000313" key="5">
    <source>
        <dbReference type="EMBL" id="KAG9071583.1"/>
    </source>
</evidence>
<dbReference type="Pfam" id="PF20147">
    <property type="entry name" value="Crinkler"/>
    <property type="match status" value="1"/>
</dbReference>
<feature type="domain" description="Crinkler effector protein N-terminal" evidence="4">
    <location>
        <begin position="6"/>
        <end position="106"/>
    </location>
</feature>
<evidence type="ECO:0000313" key="6">
    <source>
        <dbReference type="Proteomes" id="UP000707451"/>
    </source>
</evidence>
<keyword evidence="3" id="KW-0964">Secreted</keyword>
<evidence type="ECO:0000256" key="3">
    <source>
        <dbReference type="ARBA" id="ARBA00022525"/>
    </source>
</evidence>
<dbReference type="GO" id="GO:0043657">
    <property type="term" value="C:host cell"/>
    <property type="evidence" value="ECO:0007669"/>
    <property type="project" value="UniProtKB-SubCell"/>
</dbReference>
<organism evidence="5 6">
    <name type="scientific">Linnemannia hyalina</name>
    <dbReference type="NCBI Taxonomy" id="64524"/>
    <lineage>
        <taxon>Eukaryota</taxon>
        <taxon>Fungi</taxon>
        <taxon>Fungi incertae sedis</taxon>
        <taxon>Mucoromycota</taxon>
        <taxon>Mortierellomycotina</taxon>
        <taxon>Mortierellomycetes</taxon>
        <taxon>Mortierellales</taxon>
        <taxon>Mortierellaceae</taxon>
        <taxon>Linnemannia</taxon>
    </lineage>
</organism>
<keyword evidence="6" id="KW-1185">Reference proteome</keyword>
<gene>
    <name evidence="5" type="ORF">KI688_005796</name>
</gene>
<dbReference type="AlphaFoldDB" id="A0A9P7Y3H7"/>
<accession>A0A9P7Y3H7</accession>
<sequence>MTGNHTLFCLVEGEATSNAFPVEIGSTKTIGDLKELIKTEKTNVFSDVDADQLTLWRVSIPITDEDDEVLIVLNSFDEKKKLGPANRLSKVFPEDPPEETIHIIVQHPLLPQSGDLNPEVAALRKRLSDVLDSFITFGIVVKPERMVTCNWSAAIDTVTVSDLMKVLVEFYPQYDHDNYVELHFYITGSSPPEPIRDDEDLRRVLRVAKTQSMKQLTISLTTPTKGFSAWTFKDVVSEYNLSESTGVGIEVLPPFTDIQAASLNSEPEKKVLENLLSEVGLRVDVLKLLGANEATRSMVVASFLLAATKLFEEDLYLASQRDLSGRRGNGALDFSVHPRTTHSCTLGVTEVKKENLPQGVAQNIVQLEAALTTKKRKRGTYEIDGEEESLKSYGIVTDASQWLLLECTLHEDETVTYRMKELERTVNYSGEWQEDAKFVFKRLVWLWSRMRDEIPASERYSRKVTSAPSVRKIGS</sequence>
<reference evidence="5" key="1">
    <citation type="submission" date="2021-06" db="EMBL/GenBank/DDBJ databases">
        <title>Genome Sequence of Mortierella hyaline Strain SCG-10, a Cold-Adapted, Nitrate-Reducing Fungus Isolated from Soil in Minnesota, USA.</title>
        <authorList>
            <person name="Aldossari N."/>
        </authorList>
    </citation>
    <scope>NUCLEOTIDE SEQUENCE</scope>
    <source>
        <strain evidence="5">SCG-10</strain>
    </source>
</reference>
<name>A0A9P7Y3H7_9FUNG</name>
<protein>
    <recommendedName>
        <fullName evidence="4">Crinkler effector protein N-terminal domain-containing protein</fullName>
    </recommendedName>
</protein>
<dbReference type="OrthoDB" id="2414517at2759"/>